<dbReference type="EMBL" id="DF238840">
    <property type="protein sequence ID" value="GAF25466.1"/>
    <property type="molecule type" value="Genomic_DNA"/>
</dbReference>
<dbReference type="Proteomes" id="UP000063718">
    <property type="component" value="Unassembled WGS sequence"/>
</dbReference>
<dbReference type="GO" id="GO:0106408">
    <property type="term" value="F:diadenylate cyclase activity"/>
    <property type="evidence" value="ECO:0007669"/>
    <property type="project" value="UniProtKB-EC"/>
</dbReference>
<keyword evidence="6 10" id="KW-0547">Nucleotide-binding</keyword>
<evidence type="ECO:0000256" key="9">
    <source>
        <dbReference type="ARBA" id="ARBA00023136"/>
    </source>
</evidence>
<evidence type="ECO:0000256" key="4">
    <source>
        <dbReference type="ARBA" id="ARBA00022692"/>
    </source>
</evidence>
<comment type="subcellular location">
    <subcellularLocation>
        <location evidence="10">Cell membrane</location>
        <topology evidence="10">Single-pass membrane protein</topology>
    </subcellularLocation>
</comment>
<dbReference type="InterPro" id="IPR003390">
    <property type="entry name" value="DNA_integrity_scan_DisA_N"/>
</dbReference>
<gene>
    <name evidence="10" type="primary">dacA</name>
    <name evidence="12" type="ORF">MTY_0799</name>
</gene>
<keyword evidence="3 10" id="KW-0808">Transferase</keyword>
<comment type="similarity">
    <text evidence="10">Belongs to the adenylate cyclase family. DacA/CdaA subfamily.</text>
</comment>
<dbReference type="PANTHER" id="PTHR34185">
    <property type="entry name" value="DIADENYLATE CYCLASE"/>
    <property type="match status" value="1"/>
</dbReference>
<name>A0A0S6U914_NEOTH</name>
<dbReference type="Pfam" id="PF02457">
    <property type="entry name" value="DAC"/>
    <property type="match status" value="1"/>
</dbReference>
<dbReference type="PIRSF" id="PIRSF004793">
    <property type="entry name" value="UCP004793"/>
    <property type="match status" value="1"/>
</dbReference>
<evidence type="ECO:0000256" key="3">
    <source>
        <dbReference type="ARBA" id="ARBA00022679"/>
    </source>
</evidence>
<dbReference type="GO" id="GO:0005886">
    <property type="term" value="C:plasma membrane"/>
    <property type="evidence" value="ECO:0007669"/>
    <property type="project" value="UniProtKB-SubCell"/>
</dbReference>
<dbReference type="EC" id="2.7.7.85" evidence="10"/>
<feature type="domain" description="DAC" evidence="11">
    <location>
        <begin position="90"/>
        <end position="251"/>
    </location>
</feature>
<evidence type="ECO:0000259" key="11">
    <source>
        <dbReference type="PROSITE" id="PS51794"/>
    </source>
</evidence>
<dbReference type="InterPro" id="IPR050338">
    <property type="entry name" value="DisA"/>
</dbReference>
<comment type="function">
    <text evidence="10">Catalyzes the condensation of 2 ATP molecules into cyclic di-AMP (c-di-AMP), a second messenger used to regulate differing processes in different bacteria.</text>
</comment>
<dbReference type="GO" id="GO:0005524">
    <property type="term" value="F:ATP binding"/>
    <property type="evidence" value="ECO:0007669"/>
    <property type="project" value="UniProtKB-UniRule"/>
</dbReference>
<accession>A0A0S6U914</accession>
<keyword evidence="2 10" id="KW-1003">Cell membrane</keyword>
<evidence type="ECO:0000256" key="1">
    <source>
        <dbReference type="ARBA" id="ARBA00000877"/>
    </source>
</evidence>
<comment type="catalytic activity">
    <reaction evidence="1 10">
        <text>2 ATP = 3',3'-c-di-AMP + 2 diphosphate</text>
        <dbReference type="Rhea" id="RHEA:35655"/>
        <dbReference type="ChEBI" id="CHEBI:30616"/>
        <dbReference type="ChEBI" id="CHEBI:33019"/>
        <dbReference type="ChEBI" id="CHEBI:71500"/>
        <dbReference type="EC" id="2.7.7.85"/>
    </reaction>
</comment>
<evidence type="ECO:0000256" key="10">
    <source>
        <dbReference type="HAMAP-Rule" id="MF_01499"/>
    </source>
</evidence>
<dbReference type="SUPFAM" id="SSF143597">
    <property type="entry name" value="YojJ-like"/>
    <property type="match status" value="1"/>
</dbReference>
<evidence type="ECO:0000256" key="6">
    <source>
        <dbReference type="ARBA" id="ARBA00022741"/>
    </source>
</evidence>
<organism evidence="12">
    <name type="scientific">Moorella thermoacetica Y72</name>
    <dbReference type="NCBI Taxonomy" id="1325331"/>
    <lineage>
        <taxon>Bacteria</taxon>
        <taxon>Bacillati</taxon>
        <taxon>Bacillota</taxon>
        <taxon>Clostridia</taxon>
        <taxon>Neomoorellales</taxon>
        <taxon>Neomoorellaceae</taxon>
        <taxon>Neomoorella</taxon>
    </lineage>
</organism>
<dbReference type="InterPro" id="IPR034701">
    <property type="entry name" value="CdaA"/>
</dbReference>
<dbReference type="PROSITE" id="PS51794">
    <property type="entry name" value="DAC"/>
    <property type="match status" value="1"/>
</dbReference>
<dbReference type="HAMAP" id="MF_01499">
    <property type="entry name" value="DacA"/>
    <property type="match status" value="1"/>
</dbReference>
<dbReference type="GO" id="GO:0006171">
    <property type="term" value="P:cAMP biosynthetic process"/>
    <property type="evidence" value="ECO:0007669"/>
    <property type="project" value="InterPro"/>
</dbReference>
<feature type="transmembrane region" description="Helical" evidence="10">
    <location>
        <begin position="12"/>
        <end position="33"/>
    </location>
</feature>
<evidence type="ECO:0000256" key="2">
    <source>
        <dbReference type="ARBA" id="ARBA00022475"/>
    </source>
</evidence>
<dbReference type="PANTHER" id="PTHR34185:SF1">
    <property type="entry name" value="DIADENYLATE CYCLASE"/>
    <property type="match status" value="1"/>
</dbReference>
<dbReference type="InterPro" id="IPR036888">
    <property type="entry name" value="DNA_integrity_DisA_N_sf"/>
</dbReference>
<evidence type="ECO:0000313" key="12">
    <source>
        <dbReference type="EMBL" id="GAF25466.1"/>
    </source>
</evidence>
<dbReference type="InterPro" id="IPR014046">
    <property type="entry name" value="C-di-AMP_synthase"/>
</dbReference>
<dbReference type="NCBIfam" id="TIGR00159">
    <property type="entry name" value="diadenylate cyclase CdaA"/>
    <property type="match status" value="1"/>
</dbReference>
<evidence type="ECO:0000256" key="5">
    <source>
        <dbReference type="ARBA" id="ARBA00022695"/>
    </source>
</evidence>
<proteinExistence type="inferred from homology"/>
<evidence type="ECO:0000256" key="7">
    <source>
        <dbReference type="ARBA" id="ARBA00022840"/>
    </source>
</evidence>
<protein>
    <recommendedName>
        <fullName evidence="10">Diadenylate cyclase</fullName>
        <shortName evidence="10">DAC</shortName>
        <ecNumber evidence="10">2.7.7.85</ecNumber>
    </recommendedName>
    <alternativeName>
        <fullName evidence="10">Cyclic-di-AMP synthase</fullName>
        <shortName evidence="10">c-di-AMP synthase</shortName>
    </alternativeName>
</protein>
<evidence type="ECO:0000256" key="8">
    <source>
        <dbReference type="ARBA" id="ARBA00022989"/>
    </source>
</evidence>
<keyword evidence="4 10" id="KW-0812">Transmembrane</keyword>
<comment type="subunit">
    <text evidence="10">Probably a homodimer.</text>
</comment>
<keyword evidence="9 10" id="KW-0472">Membrane</keyword>
<dbReference type="AlphaFoldDB" id="A0A0S6U914"/>
<sequence>MTGLAALWRYLLSLNFSDLLLVALDISVVAFVIYKFMMLIKGTRAVQLIKGLVVLVVASVIAERLHLTTINWLLSQLRLVIVVALPVVFQPELRRALEQLGRGKFFARPLTTLGAEDMEKLINELVRAMQVLAKNRTGALVVVERETGLNDYIETGIRVDGVVSAELLINIFVPLTPFHDGAAIIRGDRVVAAGCFLPLSESPYLSKQLGTRHRAALGISEISDAVVLIVSEETGVISVAEGGKLTRFLDEKNLRELLQNLMLPQDNHTTFLWPWRS</sequence>
<dbReference type="GO" id="GO:0004016">
    <property type="term" value="F:adenylate cyclase activity"/>
    <property type="evidence" value="ECO:0007669"/>
    <property type="project" value="UniProtKB-UniRule"/>
</dbReference>
<keyword evidence="7 10" id="KW-0067">ATP-binding</keyword>
<dbReference type="Gene3D" id="3.40.1700.10">
    <property type="entry name" value="DNA integrity scanning protein, DisA, N-terminal domain"/>
    <property type="match status" value="1"/>
</dbReference>
<dbReference type="FunFam" id="3.40.1700.10:FF:000002">
    <property type="entry name" value="Diadenylate cyclase"/>
    <property type="match status" value="1"/>
</dbReference>
<reference evidence="12" key="1">
    <citation type="journal article" date="2014" name="Gene">
        <title>Genome-guided analysis of transformation efficiency and carbon dioxide assimilation by Moorella thermoacetica Y72.</title>
        <authorList>
            <person name="Tsukahara K."/>
            <person name="Kita A."/>
            <person name="Nakashimada Y."/>
            <person name="Hoshino T."/>
            <person name="Murakami K."/>
        </authorList>
    </citation>
    <scope>NUCLEOTIDE SEQUENCE [LARGE SCALE GENOMIC DNA]</scope>
    <source>
        <strain evidence="12">Y72</strain>
    </source>
</reference>
<keyword evidence="5 10" id="KW-0548">Nucleotidyltransferase</keyword>
<keyword evidence="8 10" id="KW-1133">Transmembrane helix</keyword>